<evidence type="ECO:0000256" key="6">
    <source>
        <dbReference type="ARBA" id="ARBA00023136"/>
    </source>
</evidence>
<dbReference type="InterPro" id="IPR036770">
    <property type="entry name" value="Ankyrin_rpt-contain_sf"/>
</dbReference>
<dbReference type="AlphaFoldDB" id="A0A2R6Q552"/>
<feature type="transmembrane region" description="Helical" evidence="8">
    <location>
        <begin position="289"/>
        <end position="307"/>
    </location>
</feature>
<accession>A0A2R6Q552</accession>
<feature type="transmembrane region" description="Helical" evidence="8">
    <location>
        <begin position="420"/>
        <end position="439"/>
    </location>
</feature>
<dbReference type="PANTHER" id="PTHR24186">
    <property type="entry name" value="PROTEIN PHOSPHATASE 1 REGULATORY SUBUNIT"/>
    <property type="match status" value="1"/>
</dbReference>
<dbReference type="Pfam" id="PF12796">
    <property type="entry name" value="Ank_2"/>
    <property type="match status" value="2"/>
</dbReference>
<evidence type="ECO:0000256" key="7">
    <source>
        <dbReference type="PROSITE-ProRule" id="PRU00023"/>
    </source>
</evidence>
<dbReference type="OrthoDB" id="7729168at2759"/>
<feature type="transmembrane region" description="Helical" evidence="8">
    <location>
        <begin position="346"/>
        <end position="368"/>
    </location>
</feature>
<keyword evidence="3" id="KW-0677">Repeat</keyword>
<comment type="subcellular location">
    <subcellularLocation>
        <location evidence="1">Membrane</location>
        <topology evidence="1">Multi-pass membrane protein</topology>
    </subcellularLocation>
</comment>
<keyword evidence="5 7" id="KW-0040">ANK repeat</keyword>
<dbReference type="InterPro" id="IPR026961">
    <property type="entry name" value="PGG_dom"/>
</dbReference>
<dbReference type="InterPro" id="IPR002110">
    <property type="entry name" value="Ankyrin_rpt"/>
</dbReference>
<evidence type="ECO:0000256" key="1">
    <source>
        <dbReference type="ARBA" id="ARBA00004141"/>
    </source>
</evidence>
<sequence>MERKLSEAATKGSVESLIDLLQEDPLILDKIIVSCVSESPLHIASMLGHTEFVKAVLSRKPELASELDSEGRSPLHLAAAKGHLEIARELLSADPEVCAVRNSDGRTPLHAAAVKGRVEVVAELARVRTESTRALTDRGETSLHLCVRHNKFEVLKLLVEAVRKDSELVNWRDCEGNTILHIAVAKKQFEIIKFLLTTGVVEVNALNKNGSTYLDILIQSPRDLRDLEIEELLRTAGGLSAKDLHLITNEWTSTKNPQTATRLSSQQSKSKKPLVVKHKHTDWLGRKRSALMVVASLISTVAFQAGLTPPGGVWQDDYQVDSNGNPVDDPHTVGTAVMAYKDSIQYSTFMIFNTIAFLASLSIILLLVSGLPLKRRRWMWLQMVIMWITITALVMTYFVALRNMSPKEADVQNMLREVTAISVLTWLVLMVIVLVGNVVRMNLWILRKYGYIKEKESKPSEGIDEDQEEF</sequence>
<dbReference type="STRING" id="1590841.A0A2R6Q552"/>
<keyword evidence="4 8" id="KW-1133">Transmembrane helix</keyword>
<dbReference type="SMART" id="SM00248">
    <property type="entry name" value="ANK"/>
    <property type="match status" value="5"/>
</dbReference>
<proteinExistence type="predicted"/>
<dbReference type="SUPFAM" id="SSF48403">
    <property type="entry name" value="Ankyrin repeat"/>
    <property type="match status" value="1"/>
</dbReference>
<keyword evidence="6 8" id="KW-0472">Membrane</keyword>
<feature type="repeat" description="ANK" evidence="7">
    <location>
        <begin position="138"/>
        <end position="160"/>
    </location>
</feature>
<dbReference type="InParanoid" id="A0A2R6Q552"/>
<keyword evidence="11" id="KW-1185">Reference proteome</keyword>
<gene>
    <name evidence="10" type="ORF">CEY00_Acc23361</name>
</gene>
<dbReference type="Proteomes" id="UP000241394">
    <property type="component" value="Chromosome LG20"/>
</dbReference>
<evidence type="ECO:0000256" key="4">
    <source>
        <dbReference type="ARBA" id="ARBA00022989"/>
    </source>
</evidence>
<name>A0A2R6Q552_ACTCC</name>
<evidence type="ECO:0000259" key="9">
    <source>
        <dbReference type="Pfam" id="PF13962"/>
    </source>
</evidence>
<dbReference type="PROSITE" id="PS50297">
    <property type="entry name" value="ANK_REP_REGION"/>
    <property type="match status" value="4"/>
</dbReference>
<feature type="repeat" description="ANK" evidence="7">
    <location>
        <begin position="175"/>
        <end position="200"/>
    </location>
</feature>
<evidence type="ECO:0000313" key="11">
    <source>
        <dbReference type="Proteomes" id="UP000241394"/>
    </source>
</evidence>
<organism evidence="10 11">
    <name type="scientific">Actinidia chinensis var. chinensis</name>
    <name type="common">Chinese soft-hair kiwi</name>
    <dbReference type="NCBI Taxonomy" id="1590841"/>
    <lineage>
        <taxon>Eukaryota</taxon>
        <taxon>Viridiplantae</taxon>
        <taxon>Streptophyta</taxon>
        <taxon>Embryophyta</taxon>
        <taxon>Tracheophyta</taxon>
        <taxon>Spermatophyta</taxon>
        <taxon>Magnoliopsida</taxon>
        <taxon>eudicotyledons</taxon>
        <taxon>Gunneridae</taxon>
        <taxon>Pentapetalae</taxon>
        <taxon>asterids</taxon>
        <taxon>Ericales</taxon>
        <taxon>Actinidiaceae</taxon>
        <taxon>Actinidia</taxon>
    </lineage>
</organism>
<dbReference type="Gramene" id="PSS02004">
    <property type="protein sequence ID" value="PSS02004"/>
    <property type="gene ID" value="CEY00_Acc23361"/>
</dbReference>
<dbReference type="PANTHER" id="PTHR24186:SF37">
    <property type="entry name" value="PGG DOMAIN-CONTAINING PROTEIN"/>
    <property type="match status" value="1"/>
</dbReference>
<evidence type="ECO:0000256" key="5">
    <source>
        <dbReference type="ARBA" id="ARBA00023043"/>
    </source>
</evidence>
<evidence type="ECO:0000256" key="8">
    <source>
        <dbReference type="SAM" id="Phobius"/>
    </source>
</evidence>
<keyword evidence="2 8" id="KW-0812">Transmembrane</keyword>
<evidence type="ECO:0000256" key="3">
    <source>
        <dbReference type="ARBA" id="ARBA00022737"/>
    </source>
</evidence>
<reference evidence="11" key="2">
    <citation type="journal article" date="2018" name="BMC Genomics">
        <title>A manually annotated Actinidia chinensis var. chinensis (kiwifruit) genome highlights the challenges associated with draft genomes and gene prediction in plants.</title>
        <authorList>
            <person name="Pilkington S.M."/>
            <person name="Crowhurst R."/>
            <person name="Hilario E."/>
            <person name="Nardozza S."/>
            <person name="Fraser L."/>
            <person name="Peng Y."/>
            <person name="Gunaseelan K."/>
            <person name="Simpson R."/>
            <person name="Tahir J."/>
            <person name="Deroles S.C."/>
            <person name="Templeton K."/>
            <person name="Luo Z."/>
            <person name="Davy M."/>
            <person name="Cheng C."/>
            <person name="McNeilage M."/>
            <person name="Scaglione D."/>
            <person name="Liu Y."/>
            <person name="Zhang Q."/>
            <person name="Datson P."/>
            <person name="De Silva N."/>
            <person name="Gardiner S.E."/>
            <person name="Bassett H."/>
            <person name="Chagne D."/>
            <person name="McCallum J."/>
            <person name="Dzierzon H."/>
            <person name="Deng C."/>
            <person name="Wang Y.Y."/>
            <person name="Barron L."/>
            <person name="Manako K."/>
            <person name="Bowen J."/>
            <person name="Foster T.M."/>
            <person name="Erridge Z.A."/>
            <person name="Tiffin H."/>
            <person name="Waite C.N."/>
            <person name="Davies K.M."/>
            <person name="Grierson E.P."/>
            <person name="Laing W.A."/>
            <person name="Kirk R."/>
            <person name="Chen X."/>
            <person name="Wood M."/>
            <person name="Montefiori M."/>
            <person name="Brummell D.A."/>
            <person name="Schwinn K.E."/>
            <person name="Catanach A."/>
            <person name="Fullerton C."/>
            <person name="Li D."/>
            <person name="Meiyalaghan S."/>
            <person name="Nieuwenhuizen N."/>
            <person name="Read N."/>
            <person name="Prakash R."/>
            <person name="Hunter D."/>
            <person name="Zhang H."/>
            <person name="McKenzie M."/>
            <person name="Knabel M."/>
            <person name="Harris A."/>
            <person name="Allan A.C."/>
            <person name="Gleave A."/>
            <person name="Chen A."/>
            <person name="Janssen B.J."/>
            <person name="Plunkett B."/>
            <person name="Ampomah-Dwamena C."/>
            <person name="Voogd C."/>
            <person name="Leif D."/>
            <person name="Lafferty D."/>
            <person name="Souleyre E.J.F."/>
            <person name="Varkonyi-Gasic E."/>
            <person name="Gambi F."/>
            <person name="Hanley J."/>
            <person name="Yao J.L."/>
            <person name="Cheung J."/>
            <person name="David K.M."/>
            <person name="Warren B."/>
            <person name="Marsh K."/>
            <person name="Snowden K.C."/>
            <person name="Lin-Wang K."/>
            <person name="Brian L."/>
            <person name="Martinez-Sanchez M."/>
            <person name="Wang M."/>
            <person name="Ileperuma N."/>
            <person name="Macnee N."/>
            <person name="Campin R."/>
            <person name="McAtee P."/>
            <person name="Drummond R.S.M."/>
            <person name="Espley R.V."/>
            <person name="Ireland H.S."/>
            <person name="Wu R."/>
            <person name="Atkinson R.G."/>
            <person name="Karunairetnam S."/>
            <person name="Bulley S."/>
            <person name="Chunkath S."/>
            <person name="Hanley Z."/>
            <person name="Storey R."/>
            <person name="Thrimawithana A.H."/>
            <person name="Thomson S."/>
            <person name="David C."/>
            <person name="Testolin R."/>
            <person name="Huang H."/>
            <person name="Hellens R.P."/>
            <person name="Schaffer R.J."/>
        </authorList>
    </citation>
    <scope>NUCLEOTIDE SEQUENCE [LARGE SCALE GENOMIC DNA]</scope>
    <source>
        <strain evidence="11">cv. Red5</strain>
    </source>
</reference>
<dbReference type="Gene3D" id="1.25.40.20">
    <property type="entry name" value="Ankyrin repeat-containing domain"/>
    <property type="match status" value="1"/>
</dbReference>
<feature type="transmembrane region" description="Helical" evidence="8">
    <location>
        <begin position="380"/>
        <end position="400"/>
    </location>
</feature>
<dbReference type="OMA" id="QMVIMWI"/>
<feature type="repeat" description="ANK" evidence="7">
    <location>
        <begin position="70"/>
        <end position="102"/>
    </location>
</feature>
<dbReference type="Pfam" id="PF13962">
    <property type="entry name" value="PGG"/>
    <property type="match status" value="1"/>
</dbReference>
<dbReference type="PROSITE" id="PS50088">
    <property type="entry name" value="ANK_REPEAT"/>
    <property type="match status" value="4"/>
</dbReference>
<protein>
    <submittedName>
        <fullName evidence="10">Ankyrin repeat-containing protein</fullName>
    </submittedName>
</protein>
<dbReference type="Pfam" id="PF13857">
    <property type="entry name" value="Ank_5"/>
    <property type="match status" value="1"/>
</dbReference>
<reference evidence="10 11" key="1">
    <citation type="submission" date="2017-07" db="EMBL/GenBank/DDBJ databases">
        <title>An improved, manually edited Actinidia chinensis var. chinensis (kiwifruit) genome highlights the challenges associated with draft genomes and gene prediction in plants.</title>
        <authorList>
            <person name="Pilkington S."/>
            <person name="Crowhurst R."/>
            <person name="Hilario E."/>
            <person name="Nardozza S."/>
            <person name="Fraser L."/>
            <person name="Peng Y."/>
            <person name="Gunaseelan K."/>
            <person name="Simpson R."/>
            <person name="Tahir J."/>
            <person name="Deroles S."/>
            <person name="Templeton K."/>
            <person name="Luo Z."/>
            <person name="Davy M."/>
            <person name="Cheng C."/>
            <person name="Mcneilage M."/>
            <person name="Scaglione D."/>
            <person name="Liu Y."/>
            <person name="Zhang Q."/>
            <person name="Datson P."/>
            <person name="De Silva N."/>
            <person name="Gardiner S."/>
            <person name="Bassett H."/>
            <person name="Chagne D."/>
            <person name="Mccallum J."/>
            <person name="Dzierzon H."/>
            <person name="Deng C."/>
            <person name="Wang Y.-Y."/>
            <person name="Barron N."/>
            <person name="Manako K."/>
            <person name="Bowen J."/>
            <person name="Foster T."/>
            <person name="Erridge Z."/>
            <person name="Tiffin H."/>
            <person name="Waite C."/>
            <person name="Davies K."/>
            <person name="Grierson E."/>
            <person name="Laing W."/>
            <person name="Kirk R."/>
            <person name="Chen X."/>
            <person name="Wood M."/>
            <person name="Montefiori M."/>
            <person name="Brummell D."/>
            <person name="Schwinn K."/>
            <person name="Catanach A."/>
            <person name="Fullerton C."/>
            <person name="Li D."/>
            <person name="Meiyalaghan S."/>
            <person name="Nieuwenhuizen N."/>
            <person name="Read N."/>
            <person name="Prakash R."/>
            <person name="Hunter D."/>
            <person name="Zhang H."/>
            <person name="Mckenzie M."/>
            <person name="Knabel M."/>
            <person name="Harris A."/>
            <person name="Allan A."/>
            <person name="Chen A."/>
            <person name="Janssen B."/>
            <person name="Plunkett B."/>
            <person name="Dwamena C."/>
            <person name="Voogd C."/>
            <person name="Leif D."/>
            <person name="Lafferty D."/>
            <person name="Souleyre E."/>
            <person name="Varkonyi-Gasic E."/>
            <person name="Gambi F."/>
            <person name="Hanley J."/>
            <person name="Yao J.-L."/>
            <person name="Cheung J."/>
            <person name="David K."/>
            <person name="Warren B."/>
            <person name="Marsh K."/>
            <person name="Snowden K."/>
            <person name="Lin-Wang K."/>
            <person name="Brian L."/>
            <person name="Martinez-Sanchez M."/>
            <person name="Wang M."/>
            <person name="Ileperuma N."/>
            <person name="Macnee N."/>
            <person name="Campin R."/>
            <person name="Mcatee P."/>
            <person name="Drummond R."/>
            <person name="Espley R."/>
            <person name="Ireland H."/>
            <person name="Wu R."/>
            <person name="Atkinson R."/>
            <person name="Karunairetnam S."/>
            <person name="Bulley S."/>
            <person name="Chunkath S."/>
            <person name="Hanley Z."/>
            <person name="Storey R."/>
            <person name="Thrimawithana A."/>
            <person name="Thomson S."/>
            <person name="David C."/>
            <person name="Testolin R."/>
        </authorList>
    </citation>
    <scope>NUCLEOTIDE SEQUENCE [LARGE SCALE GENOMIC DNA]</scope>
    <source>
        <strain evidence="11">cv. Red5</strain>
        <tissue evidence="10">Young leaf</tissue>
    </source>
</reference>
<feature type="repeat" description="ANK" evidence="7">
    <location>
        <begin position="104"/>
        <end position="124"/>
    </location>
</feature>
<dbReference type="GO" id="GO:0005886">
    <property type="term" value="C:plasma membrane"/>
    <property type="evidence" value="ECO:0007669"/>
    <property type="project" value="TreeGrafter"/>
</dbReference>
<evidence type="ECO:0000313" key="10">
    <source>
        <dbReference type="EMBL" id="PSS02004.1"/>
    </source>
</evidence>
<feature type="domain" description="PGG" evidence="9">
    <location>
        <begin position="282"/>
        <end position="401"/>
    </location>
</feature>
<dbReference type="EMBL" id="NKQK01000020">
    <property type="protein sequence ID" value="PSS02004.1"/>
    <property type="molecule type" value="Genomic_DNA"/>
</dbReference>
<comment type="caution">
    <text evidence="10">The sequence shown here is derived from an EMBL/GenBank/DDBJ whole genome shotgun (WGS) entry which is preliminary data.</text>
</comment>
<evidence type="ECO:0000256" key="2">
    <source>
        <dbReference type="ARBA" id="ARBA00022692"/>
    </source>
</evidence>